<dbReference type="PANTHER" id="PTHR40841:SF2">
    <property type="entry name" value="SIDEROPHORE-DEGRADING ESTERASE (EUROFUNG)"/>
    <property type="match status" value="1"/>
</dbReference>
<dbReference type="Gene3D" id="3.40.50.1820">
    <property type="entry name" value="alpha/beta hydrolase"/>
    <property type="match status" value="1"/>
</dbReference>
<evidence type="ECO:0000256" key="1">
    <source>
        <dbReference type="ARBA" id="ARBA00005622"/>
    </source>
</evidence>
<gene>
    <name evidence="4" type="ORF">SAMN05660691_01312</name>
</gene>
<dbReference type="EMBL" id="FNXF01000004">
    <property type="protein sequence ID" value="SEH77488.1"/>
    <property type="molecule type" value="Genomic_DNA"/>
</dbReference>
<keyword evidence="3" id="KW-0732">Signal</keyword>
<dbReference type="InterPro" id="IPR000801">
    <property type="entry name" value="Esterase-like"/>
</dbReference>
<dbReference type="AlphaFoldDB" id="A0A1H6KPI7"/>
<evidence type="ECO:0000313" key="4">
    <source>
        <dbReference type="EMBL" id="SEH77488.1"/>
    </source>
</evidence>
<dbReference type="OrthoDB" id="6381520at2"/>
<reference evidence="5" key="1">
    <citation type="submission" date="2016-10" db="EMBL/GenBank/DDBJ databases">
        <authorList>
            <person name="Varghese N."/>
            <person name="Submissions S."/>
        </authorList>
    </citation>
    <scope>NUCLEOTIDE SEQUENCE [LARGE SCALE GENOMIC DNA]</scope>
    <source>
        <strain evidence="5">DSM 17616</strain>
    </source>
</reference>
<evidence type="ECO:0000256" key="2">
    <source>
        <dbReference type="ARBA" id="ARBA00022801"/>
    </source>
</evidence>
<proteinExistence type="inferred from homology"/>
<dbReference type="SUPFAM" id="SSF53474">
    <property type="entry name" value="alpha/beta-Hydrolases"/>
    <property type="match status" value="1"/>
</dbReference>
<evidence type="ECO:0008006" key="6">
    <source>
        <dbReference type="Google" id="ProtNLM"/>
    </source>
</evidence>
<dbReference type="InterPro" id="IPR052558">
    <property type="entry name" value="Siderophore_Hydrolase_D"/>
</dbReference>
<dbReference type="PANTHER" id="PTHR40841">
    <property type="entry name" value="SIDEROPHORE TRIACETYLFUSARININE C ESTERASE"/>
    <property type="match status" value="1"/>
</dbReference>
<accession>A0A1H6KPI7</accession>
<evidence type="ECO:0000256" key="3">
    <source>
        <dbReference type="SAM" id="SignalP"/>
    </source>
</evidence>
<dbReference type="Proteomes" id="UP000199371">
    <property type="component" value="Unassembled WGS sequence"/>
</dbReference>
<dbReference type="InterPro" id="IPR029058">
    <property type="entry name" value="AB_hydrolase_fold"/>
</dbReference>
<dbReference type="Pfam" id="PF00756">
    <property type="entry name" value="Esterase"/>
    <property type="match status" value="1"/>
</dbReference>
<keyword evidence="2" id="KW-0378">Hydrolase</keyword>
<sequence>MKLPAPLYKTPFCTSLCLTLLTLLSPIAQADTKASAEQALAQQQAPAYELSDTAVHQLPSANGRHYEVWIDLPASYGKTTKKLPVLFVSDANYAFPLIRSIRNRLGAGGQNIEDFVIVGLSYAKGDTPTDSRNLDYTPTATRAGYGGAALYADYLQQQVIPFVLKHYQVDPNRKLFVGHSYGGLLGTQILLTKPETFDTYILSSPSLWFDKKYMFKLEQQYTARQQQLKKLNKTLRVQLYAAEYEQIKDGPRYAKSVNIKADMQQFEKTLKSRNYPGLQVESQIIADEDHLSVFPSMISRALVKLLPGYGPYKPG</sequence>
<evidence type="ECO:0000313" key="5">
    <source>
        <dbReference type="Proteomes" id="UP000199371"/>
    </source>
</evidence>
<feature type="signal peptide" evidence="3">
    <location>
        <begin position="1"/>
        <end position="30"/>
    </location>
</feature>
<keyword evidence="5" id="KW-1185">Reference proteome</keyword>
<name>A0A1H6KPI7_9GAMM</name>
<protein>
    <recommendedName>
        <fullName evidence="6">Esterase</fullName>
    </recommendedName>
</protein>
<feature type="chain" id="PRO_5011674200" description="Esterase" evidence="3">
    <location>
        <begin position="31"/>
        <end position="315"/>
    </location>
</feature>
<comment type="similarity">
    <text evidence="1">Belongs to the esterase D family.</text>
</comment>
<organism evidence="4 5">
    <name type="scientific">Rheinheimera pacifica</name>
    <dbReference type="NCBI Taxonomy" id="173990"/>
    <lineage>
        <taxon>Bacteria</taxon>
        <taxon>Pseudomonadati</taxon>
        <taxon>Pseudomonadota</taxon>
        <taxon>Gammaproteobacteria</taxon>
        <taxon>Chromatiales</taxon>
        <taxon>Chromatiaceae</taxon>
        <taxon>Rheinheimera</taxon>
    </lineage>
</organism>
<dbReference type="RefSeq" id="WP_092791558.1">
    <property type="nucleotide sequence ID" value="NZ_FNXF01000004.1"/>
</dbReference>
<dbReference type="GO" id="GO:0016788">
    <property type="term" value="F:hydrolase activity, acting on ester bonds"/>
    <property type="evidence" value="ECO:0007669"/>
    <property type="project" value="TreeGrafter"/>
</dbReference>
<dbReference type="STRING" id="173990.SAMN05660691_01312"/>